<protein>
    <submittedName>
        <fullName evidence="8">MFS transporter</fullName>
    </submittedName>
</protein>
<feature type="transmembrane region" description="Helical" evidence="7">
    <location>
        <begin position="221"/>
        <end position="243"/>
    </location>
</feature>
<dbReference type="InterPro" id="IPR010290">
    <property type="entry name" value="TM_effector"/>
</dbReference>
<evidence type="ECO:0000256" key="3">
    <source>
        <dbReference type="ARBA" id="ARBA00022475"/>
    </source>
</evidence>
<feature type="transmembrane region" description="Helical" evidence="7">
    <location>
        <begin position="12"/>
        <end position="38"/>
    </location>
</feature>
<feature type="transmembrane region" description="Helical" evidence="7">
    <location>
        <begin position="255"/>
        <end position="273"/>
    </location>
</feature>
<feature type="transmembrane region" description="Helical" evidence="7">
    <location>
        <begin position="285"/>
        <end position="303"/>
    </location>
</feature>
<evidence type="ECO:0000256" key="4">
    <source>
        <dbReference type="ARBA" id="ARBA00022692"/>
    </source>
</evidence>
<name>A0A9D9EHV8_9BACT</name>
<proteinExistence type="predicted"/>
<evidence type="ECO:0000256" key="7">
    <source>
        <dbReference type="SAM" id="Phobius"/>
    </source>
</evidence>
<reference evidence="8" key="2">
    <citation type="journal article" date="2021" name="PeerJ">
        <title>Extensive microbial diversity within the chicken gut microbiome revealed by metagenomics and culture.</title>
        <authorList>
            <person name="Gilroy R."/>
            <person name="Ravi A."/>
            <person name="Getino M."/>
            <person name="Pursley I."/>
            <person name="Horton D.L."/>
            <person name="Alikhan N.F."/>
            <person name="Baker D."/>
            <person name="Gharbi K."/>
            <person name="Hall N."/>
            <person name="Watson M."/>
            <person name="Adriaenssens E.M."/>
            <person name="Foster-Nyarko E."/>
            <person name="Jarju S."/>
            <person name="Secka A."/>
            <person name="Antonio M."/>
            <person name="Oren A."/>
            <person name="Chaudhuri R.R."/>
            <person name="La Ragione R."/>
            <person name="Hildebrand F."/>
            <person name="Pallen M.J."/>
        </authorList>
    </citation>
    <scope>NUCLEOTIDE SEQUENCE</scope>
    <source>
        <strain evidence="8">D3-1215</strain>
    </source>
</reference>
<evidence type="ECO:0000256" key="2">
    <source>
        <dbReference type="ARBA" id="ARBA00022448"/>
    </source>
</evidence>
<keyword evidence="5 7" id="KW-1133">Transmembrane helix</keyword>
<feature type="transmembrane region" description="Helical" evidence="7">
    <location>
        <begin position="146"/>
        <end position="166"/>
    </location>
</feature>
<dbReference type="Gene3D" id="1.20.1250.20">
    <property type="entry name" value="MFS general substrate transporter like domains"/>
    <property type="match status" value="1"/>
</dbReference>
<feature type="transmembrane region" description="Helical" evidence="7">
    <location>
        <begin position="309"/>
        <end position="331"/>
    </location>
</feature>
<dbReference type="AlphaFoldDB" id="A0A9D9EHV8"/>
<organism evidence="8 9">
    <name type="scientific">Candidatus Enterocola intestinipullorum</name>
    <dbReference type="NCBI Taxonomy" id="2840783"/>
    <lineage>
        <taxon>Bacteria</taxon>
        <taxon>Pseudomonadati</taxon>
        <taxon>Bacteroidota</taxon>
        <taxon>Bacteroidia</taxon>
        <taxon>Bacteroidales</taxon>
        <taxon>Candidatus Enterocola</taxon>
    </lineage>
</organism>
<keyword evidence="2" id="KW-0813">Transport</keyword>
<evidence type="ECO:0000256" key="1">
    <source>
        <dbReference type="ARBA" id="ARBA00004651"/>
    </source>
</evidence>
<feature type="transmembrane region" description="Helical" evidence="7">
    <location>
        <begin position="172"/>
        <end position="191"/>
    </location>
</feature>
<gene>
    <name evidence="8" type="ORF">IAC32_05845</name>
</gene>
<feature type="transmembrane region" description="Helical" evidence="7">
    <location>
        <begin position="44"/>
        <end position="65"/>
    </location>
</feature>
<dbReference type="Proteomes" id="UP000823637">
    <property type="component" value="Unassembled WGS sequence"/>
</dbReference>
<dbReference type="GO" id="GO:0005886">
    <property type="term" value="C:plasma membrane"/>
    <property type="evidence" value="ECO:0007669"/>
    <property type="project" value="UniProtKB-SubCell"/>
</dbReference>
<comment type="caution">
    <text evidence="8">The sequence shown here is derived from an EMBL/GenBank/DDBJ whole genome shotgun (WGS) entry which is preliminary data.</text>
</comment>
<feature type="transmembrane region" description="Helical" evidence="7">
    <location>
        <begin position="343"/>
        <end position="361"/>
    </location>
</feature>
<dbReference type="Pfam" id="PF05977">
    <property type="entry name" value="MFS_3"/>
    <property type="match status" value="1"/>
</dbReference>
<keyword evidence="4 7" id="KW-0812">Transmembrane</keyword>
<dbReference type="InterPro" id="IPR036259">
    <property type="entry name" value="MFS_trans_sf"/>
</dbReference>
<evidence type="ECO:0000256" key="5">
    <source>
        <dbReference type="ARBA" id="ARBA00022989"/>
    </source>
</evidence>
<sequence>MLKQKGILSKNYLLLWSGQLVSQMGNRLYLMALSWYFVSELGDNTALFLVFIFSSLPSLLFGAFVGPFIERWNKKHIMIGCDFICAALVGVLAWLVSINEAHNYIIYAVCFLLNTMNLFFSPSVNSMIPSILDEDSYQQGMSYMKMITFLGQIMGAAVGGLLVGFFGVYLTILINAISFFISGLAEIFITYKPEIVQKTGSYISDLKSGLKYAWSDKTVRSVLTVSIACNLFIPTFMVFLPIVIKTHLGLDARHYGFADAMMPMGAVVMAVFLSKVKFNLQPLQVLATGIGGLAAAFMLTVFLPYYPVIMFSVFCYGCFTNFINIQVITYFLHRVDKDFRGRFFSILESFSFASISISYVLSTILSSQFDTKIAILINAVCLIIITLTALMLQRSVDKVNVKA</sequence>
<dbReference type="PANTHER" id="PTHR23513">
    <property type="entry name" value="INTEGRAL MEMBRANE EFFLUX PROTEIN-RELATED"/>
    <property type="match status" value="1"/>
</dbReference>
<reference evidence="8" key="1">
    <citation type="submission" date="2020-10" db="EMBL/GenBank/DDBJ databases">
        <authorList>
            <person name="Gilroy R."/>
        </authorList>
    </citation>
    <scope>NUCLEOTIDE SEQUENCE</scope>
    <source>
        <strain evidence="8">D3-1215</strain>
    </source>
</reference>
<keyword evidence="6 7" id="KW-0472">Membrane</keyword>
<evidence type="ECO:0000313" key="8">
    <source>
        <dbReference type="EMBL" id="MBO8447248.1"/>
    </source>
</evidence>
<dbReference type="CDD" id="cd06173">
    <property type="entry name" value="MFS_MefA_like"/>
    <property type="match status" value="1"/>
</dbReference>
<accession>A0A9D9EHV8</accession>
<dbReference type="SUPFAM" id="SSF103473">
    <property type="entry name" value="MFS general substrate transporter"/>
    <property type="match status" value="1"/>
</dbReference>
<comment type="subcellular location">
    <subcellularLocation>
        <location evidence="1">Cell membrane</location>
        <topology evidence="1">Multi-pass membrane protein</topology>
    </subcellularLocation>
</comment>
<dbReference type="EMBL" id="JADIMR010000088">
    <property type="protein sequence ID" value="MBO8447248.1"/>
    <property type="molecule type" value="Genomic_DNA"/>
</dbReference>
<evidence type="ECO:0000256" key="6">
    <source>
        <dbReference type="ARBA" id="ARBA00023136"/>
    </source>
</evidence>
<feature type="transmembrane region" description="Helical" evidence="7">
    <location>
        <begin position="373"/>
        <end position="392"/>
    </location>
</feature>
<evidence type="ECO:0000313" key="9">
    <source>
        <dbReference type="Proteomes" id="UP000823637"/>
    </source>
</evidence>
<feature type="transmembrane region" description="Helical" evidence="7">
    <location>
        <begin position="77"/>
        <end position="98"/>
    </location>
</feature>
<keyword evidence="3" id="KW-1003">Cell membrane</keyword>
<dbReference type="PANTHER" id="PTHR23513:SF6">
    <property type="entry name" value="MAJOR FACILITATOR SUPERFAMILY ASSOCIATED DOMAIN-CONTAINING PROTEIN"/>
    <property type="match status" value="1"/>
</dbReference>
<feature type="transmembrane region" description="Helical" evidence="7">
    <location>
        <begin position="104"/>
        <end position="125"/>
    </location>
</feature>